<dbReference type="Pfam" id="PF01546">
    <property type="entry name" value="Peptidase_M20"/>
    <property type="match status" value="1"/>
</dbReference>
<organism evidence="3 4">
    <name type="scientific">Pelagihabitans pacificus</name>
    <dbReference type="NCBI Taxonomy" id="2696054"/>
    <lineage>
        <taxon>Bacteria</taxon>
        <taxon>Pseudomonadati</taxon>
        <taxon>Bacteroidota</taxon>
        <taxon>Flavobacteriia</taxon>
        <taxon>Flavobacteriales</taxon>
        <taxon>Flavobacteriaceae</taxon>
        <taxon>Pelagihabitans</taxon>
    </lineage>
</organism>
<keyword evidence="1" id="KW-0378">Hydrolase</keyword>
<feature type="binding site" evidence="2">
    <location>
        <position position="198"/>
    </location>
    <ligand>
        <name>Mn(2+)</name>
        <dbReference type="ChEBI" id="CHEBI:29035"/>
        <label>2</label>
    </ligand>
</feature>
<dbReference type="GO" id="GO:0046872">
    <property type="term" value="F:metal ion binding"/>
    <property type="evidence" value="ECO:0007669"/>
    <property type="project" value="UniProtKB-KW"/>
</dbReference>
<evidence type="ECO:0000256" key="2">
    <source>
        <dbReference type="PIRSR" id="PIRSR005962-1"/>
    </source>
</evidence>
<keyword evidence="2" id="KW-0464">Manganese</keyword>
<dbReference type="InterPro" id="IPR002933">
    <property type="entry name" value="Peptidase_M20"/>
</dbReference>
<proteinExistence type="predicted"/>
<dbReference type="Gene3D" id="3.30.70.360">
    <property type="match status" value="1"/>
</dbReference>
<dbReference type="Gene3D" id="3.40.630.10">
    <property type="entry name" value="Zn peptidases"/>
    <property type="match status" value="1"/>
</dbReference>
<dbReference type="GO" id="GO:0016787">
    <property type="term" value="F:hydrolase activity"/>
    <property type="evidence" value="ECO:0007669"/>
    <property type="project" value="InterPro"/>
</dbReference>
<dbReference type="EMBL" id="VIKU02000005">
    <property type="protein sequence ID" value="NHF60878.1"/>
    <property type="molecule type" value="Genomic_DNA"/>
</dbReference>
<evidence type="ECO:0000256" key="1">
    <source>
        <dbReference type="ARBA" id="ARBA00022801"/>
    </source>
</evidence>
<feature type="binding site" evidence="2">
    <location>
        <position position="405"/>
    </location>
    <ligand>
        <name>Mn(2+)</name>
        <dbReference type="ChEBI" id="CHEBI:29035"/>
        <label>2</label>
    </ligand>
</feature>
<feature type="binding site" evidence="2">
    <location>
        <position position="172"/>
    </location>
    <ligand>
        <name>Mn(2+)</name>
        <dbReference type="ChEBI" id="CHEBI:29035"/>
        <label>2</label>
    </ligand>
</feature>
<gene>
    <name evidence="3" type="ORF">FK220_016105</name>
</gene>
<evidence type="ECO:0000313" key="4">
    <source>
        <dbReference type="Proteomes" id="UP000707206"/>
    </source>
</evidence>
<protein>
    <submittedName>
        <fullName evidence="3">Amidohydrolase</fullName>
    </submittedName>
</protein>
<dbReference type="Proteomes" id="UP000707206">
    <property type="component" value="Unassembled WGS sequence"/>
</dbReference>
<dbReference type="InterPro" id="IPR017439">
    <property type="entry name" value="Amidohydrolase"/>
</dbReference>
<dbReference type="PANTHER" id="PTHR11014:SF98">
    <property type="entry name" value="N-ACETYLDIAMINOPIMELATE DEACETYLASE"/>
    <property type="match status" value="1"/>
</dbReference>
<sequence length="433" mass="48337">MNFSKRFKTVVCTLQITFLCSYTFSQENLPGSSIHQKVAQHTNKIFDDLVTIRRDFHRYPEISGQEKRTSKKITSYLKSLGLEVKTNVGGYGVVGILKGSGNGKSIAWRADIDAMPSDIPDVVAFQSKNQGVRHICGHDVNTAIGLGIANVMASQKENLKGTLYFIFQPAEETYTGAKAMIDDGLFDYIDPDEIYAAHVAPLPKGMIATRPEWLFADYRSVEVSYRNSGNNEALIAYTKQLLSDLQSVKDDSPFFDPRSQLDPTIGLANPNTIFKDFITVQKDFHIEENDGAIHIIIRISASDTEGMNSIIPQLKEKINTSEYVERFIDVKLKQERANLTNDKALTLNAMKTIGTIYGQENVVRLYGAISDNRGDDFAYFQKQVAGVYFLLGGSNYQTGVISTPHAPNFQVDEECIKTGVNYFSSLILERLND</sequence>
<evidence type="ECO:0000313" key="3">
    <source>
        <dbReference type="EMBL" id="NHF60878.1"/>
    </source>
</evidence>
<keyword evidence="2" id="KW-0479">Metal-binding</keyword>
<reference evidence="3" key="2">
    <citation type="submission" date="2020-03" db="EMBL/GenBank/DDBJ databases">
        <title>Flavobacteriaceae bacterium strain TP-CH-4, a member of the family Flavobacteriaceae isolated from a deep-sea seamount.</title>
        <authorList>
            <person name="Zhang D.-C."/>
        </authorList>
    </citation>
    <scope>NUCLEOTIDE SEQUENCE</scope>
    <source>
        <strain evidence="3">TP-CH-4</strain>
    </source>
</reference>
<dbReference type="RefSeq" id="WP_152575374.1">
    <property type="nucleotide sequence ID" value="NZ_VIKU02000005.1"/>
</dbReference>
<dbReference type="AlphaFoldDB" id="A0A967AVA7"/>
<comment type="cofactor">
    <cofactor evidence="2">
        <name>Mn(2+)</name>
        <dbReference type="ChEBI" id="CHEBI:29035"/>
    </cofactor>
    <text evidence="2">The Mn(2+) ion enhances activity.</text>
</comment>
<name>A0A967AVA7_9FLAO</name>
<dbReference type="PANTHER" id="PTHR11014">
    <property type="entry name" value="PEPTIDASE M20 FAMILY MEMBER"/>
    <property type="match status" value="1"/>
</dbReference>
<dbReference type="PIRSF" id="PIRSF005962">
    <property type="entry name" value="Pept_M20D_amidohydro"/>
    <property type="match status" value="1"/>
</dbReference>
<dbReference type="SUPFAM" id="SSF53187">
    <property type="entry name" value="Zn-dependent exopeptidases"/>
    <property type="match status" value="1"/>
</dbReference>
<comment type="caution">
    <text evidence="3">The sequence shown here is derived from an EMBL/GenBank/DDBJ whole genome shotgun (WGS) entry which is preliminary data.</text>
</comment>
<accession>A0A967AVA7</accession>
<feature type="binding site" evidence="2">
    <location>
        <position position="138"/>
    </location>
    <ligand>
        <name>Mn(2+)</name>
        <dbReference type="ChEBI" id="CHEBI:29035"/>
        <label>2</label>
    </ligand>
</feature>
<keyword evidence="4" id="KW-1185">Reference proteome</keyword>
<feature type="binding site" evidence="2">
    <location>
        <position position="136"/>
    </location>
    <ligand>
        <name>Mn(2+)</name>
        <dbReference type="ChEBI" id="CHEBI:29035"/>
        <label>2</label>
    </ligand>
</feature>
<reference evidence="3" key="1">
    <citation type="submission" date="2019-07" db="EMBL/GenBank/DDBJ databases">
        <authorList>
            <person name="De-Chao Zhang Q."/>
        </authorList>
    </citation>
    <scope>NUCLEOTIDE SEQUENCE</scope>
    <source>
        <strain evidence="3">TP-CH-4</strain>
    </source>
</reference>